<name>A0A9W7AQP6_9STRA</name>
<comment type="caution">
    <text evidence="2">The sequence shown here is derived from an EMBL/GenBank/DDBJ whole genome shotgun (WGS) entry which is preliminary data.</text>
</comment>
<evidence type="ECO:0000313" key="3">
    <source>
        <dbReference type="Proteomes" id="UP001165122"/>
    </source>
</evidence>
<dbReference type="Proteomes" id="UP001165122">
    <property type="component" value="Unassembled WGS sequence"/>
</dbReference>
<evidence type="ECO:0000256" key="1">
    <source>
        <dbReference type="SAM" id="MobiDB-lite"/>
    </source>
</evidence>
<organism evidence="2 3">
    <name type="scientific">Triparma laevis f. longispina</name>
    <dbReference type="NCBI Taxonomy" id="1714387"/>
    <lineage>
        <taxon>Eukaryota</taxon>
        <taxon>Sar</taxon>
        <taxon>Stramenopiles</taxon>
        <taxon>Ochrophyta</taxon>
        <taxon>Bolidophyceae</taxon>
        <taxon>Parmales</taxon>
        <taxon>Triparmaceae</taxon>
        <taxon>Triparma</taxon>
    </lineage>
</organism>
<accession>A0A9W7AQP6</accession>
<gene>
    <name evidence="2" type="ORF">TrLO_g3545</name>
</gene>
<reference evidence="3" key="1">
    <citation type="journal article" date="2023" name="Commun. Biol.">
        <title>Genome analysis of Parmales, the sister group of diatoms, reveals the evolutionary specialization of diatoms from phago-mixotrophs to photoautotrophs.</title>
        <authorList>
            <person name="Ban H."/>
            <person name="Sato S."/>
            <person name="Yoshikawa S."/>
            <person name="Yamada K."/>
            <person name="Nakamura Y."/>
            <person name="Ichinomiya M."/>
            <person name="Sato N."/>
            <person name="Blanc-Mathieu R."/>
            <person name="Endo H."/>
            <person name="Kuwata A."/>
            <person name="Ogata H."/>
        </authorList>
    </citation>
    <scope>NUCLEOTIDE SEQUENCE [LARGE SCALE GENOMIC DNA]</scope>
    <source>
        <strain evidence="3">NIES 3700</strain>
    </source>
</reference>
<keyword evidence="3" id="KW-1185">Reference proteome</keyword>
<dbReference type="AlphaFoldDB" id="A0A9W7AQP6"/>
<proteinExistence type="predicted"/>
<feature type="region of interest" description="Disordered" evidence="1">
    <location>
        <begin position="141"/>
        <end position="160"/>
    </location>
</feature>
<sequence length="179" mass="19302">MSSSLPTESQRVKDALRAAGLDPALQSAEVLSVLSTHSRTYASSLFLLSCTLSLHSSTQTPTNTLIKKITTRDLTLASQLKSSTVNSTVGIEDCEGINLKPLPSLPKDSYGIVLPRASSRGDISGSMAKRKYSLIATDFKKKKEGGKEEEEEKVEKGKVKPSAKKVKYVVKDTLGEGEE</sequence>
<protein>
    <submittedName>
        <fullName evidence="2">Uncharacterized protein</fullName>
    </submittedName>
</protein>
<dbReference type="EMBL" id="BRXW01000657">
    <property type="protein sequence ID" value="GMH72654.1"/>
    <property type="molecule type" value="Genomic_DNA"/>
</dbReference>
<evidence type="ECO:0000313" key="2">
    <source>
        <dbReference type="EMBL" id="GMH72654.1"/>
    </source>
</evidence>